<evidence type="ECO:0000313" key="4">
    <source>
        <dbReference type="Proteomes" id="UP000321362"/>
    </source>
</evidence>
<accession>A0A5B8W6Z1</accession>
<dbReference type="CDD" id="cd00293">
    <property type="entry name" value="USP-like"/>
    <property type="match status" value="1"/>
</dbReference>
<name>A0A5B8W6Z1_9SPHI</name>
<dbReference type="RefSeq" id="WP_147056295.1">
    <property type="nucleotide sequence ID" value="NZ_CP042437.1"/>
</dbReference>
<dbReference type="PANTHER" id="PTHR46268:SF22">
    <property type="entry name" value="SENSOR PROTEIN KDPD-RELATED"/>
    <property type="match status" value="1"/>
</dbReference>
<dbReference type="InterPro" id="IPR014729">
    <property type="entry name" value="Rossmann-like_a/b/a_fold"/>
</dbReference>
<protein>
    <submittedName>
        <fullName evidence="3">Universal stress protein</fullName>
    </submittedName>
</protein>
<dbReference type="PRINTS" id="PR01438">
    <property type="entry name" value="UNVRSLSTRESS"/>
</dbReference>
<dbReference type="InterPro" id="IPR006015">
    <property type="entry name" value="Universal_stress_UspA"/>
</dbReference>
<evidence type="ECO:0000256" key="1">
    <source>
        <dbReference type="ARBA" id="ARBA00008791"/>
    </source>
</evidence>
<dbReference type="EMBL" id="CP042437">
    <property type="protein sequence ID" value="QEC78028.1"/>
    <property type="molecule type" value="Genomic_DNA"/>
</dbReference>
<dbReference type="Proteomes" id="UP000321362">
    <property type="component" value="Chromosome"/>
</dbReference>
<reference evidence="3 4" key="1">
    <citation type="journal article" date="2013" name="J. Microbiol.">
        <title>Mucilaginibacter ginsenosidivorax sp. nov., with ginsenoside converting activity isolated from sediment.</title>
        <authorList>
            <person name="Kim J.K."/>
            <person name="Choi T.E."/>
            <person name="Liu Q.M."/>
            <person name="Park H.Y."/>
            <person name="Yi T.H."/>
            <person name="Yoon M.H."/>
            <person name="Kim S.C."/>
            <person name="Im W.T."/>
        </authorList>
    </citation>
    <scope>NUCLEOTIDE SEQUENCE [LARGE SCALE GENOMIC DNA]</scope>
    <source>
        <strain evidence="3 4">KHI28</strain>
    </source>
</reference>
<dbReference type="Pfam" id="PF00582">
    <property type="entry name" value="Usp"/>
    <property type="match status" value="1"/>
</dbReference>
<evidence type="ECO:0000313" key="3">
    <source>
        <dbReference type="EMBL" id="QEC78028.1"/>
    </source>
</evidence>
<comment type="similarity">
    <text evidence="1">Belongs to the universal stress protein A family.</text>
</comment>
<evidence type="ECO:0000259" key="2">
    <source>
        <dbReference type="Pfam" id="PF00582"/>
    </source>
</evidence>
<dbReference type="Gene3D" id="3.40.50.620">
    <property type="entry name" value="HUPs"/>
    <property type="match status" value="2"/>
</dbReference>
<dbReference type="AlphaFoldDB" id="A0A5B8W6Z1"/>
<feature type="domain" description="UspA" evidence="2">
    <location>
        <begin position="2"/>
        <end position="150"/>
    </location>
</feature>
<proteinExistence type="inferred from homology"/>
<sequence>MNTILVLTDFSENANHAAKAAPLLAAKLHSDIIIFNSYYDHPVIPVYAGGPLALDQLVFRKEDSISALHKLARQLGHLHNGQVNEEFKPQIHTQSGEGSLGNNLAAVINEKKVSFIVMGGSLNSPVNHLFFGSDTMDVVDHATCPVIIIPPKVTLEKLKKITLATAFEPFDSFAITYLANLSKQLGFELEIVHISVFEKYEDPDKEKALLRHIKKLEDSGVVYKQIRGKDVIDRLNHLCKENGSDMLALVHYEHGLLSSIFKKSTTEKALGRHHIPLMVIPADIQ</sequence>
<dbReference type="OrthoDB" id="9788959at2"/>
<dbReference type="SUPFAM" id="SSF52402">
    <property type="entry name" value="Adenine nucleotide alpha hydrolases-like"/>
    <property type="match status" value="2"/>
</dbReference>
<keyword evidence="4" id="KW-1185">Reference proteome</keyword>
<dbReference type="InterPro" id="IPR006016">
    <property type="entry name" value="UspA"/>
</dbReference>
<gene>
    <name evidence="3" type="ORF">FSB76_19565</name>
</gene>
<organism evidence="3 4">
    <name type="scientific">Mucilaginibacter ginsenosidivorax</name>
    <dbReference type="NCBI Taxonomy" id="862126"/>
    <lineage>
        <taxon>Bacteria</taxon>
        <taxon>Pseudomonadati</taxon>
        <taxon>Bacteroidota</taxon>
        <taxon>Sphingobacteriia</taxon>
        <taxon>Sphingobacteriales</taxon>
        <taxon>Sphingobacteriaceae</taxon>
        <taxon>Mucilaginibacter</taxon>
    </lineage>
</organism>
<dbReference type="KEGG" id="mgk:FSB76_19565"/>
<dbReference type="PANTHER" id="PTHR46268">
    <property type="entry name" value="STRESS RESPONSE PROTEIN NHAX"/>
    <property type="match status" value="1"/>
</dbReference>